<proteinExistence type="predicted"/>
<evidence type="ECO:0000313" key="4">
    <source>
        <dbReference type="Proteomes" id="UP001219355"/>
    </source>
</evidence>
<name>A0AAF0DMD8_9EURO</name>
<protein>
    <recommendedName>
        <fullName evidence="2">SRP9 domain-containing protein</fullName>
    </recommendedName>
</protein>
<dbReference type="EMBL" id="CP120630">
    <property type="protein sequence ID" value="WEW61098.1"/>
    <property type="molecule type" value="Genomic_DNA"/>
</dbReference>
<keyword evidence="4" id="KW-1185">Reference proteome</keyword>
<evidence type="ECO:0000259" key="2">
    <source>
        <dbReference type="Pfam" id="PF05486"/>
    </source>
</evidence>
<feature type="region of interest" description="Disordered" evidence="1">
    <location>
        <begin position="158"/>
        <end position="196"/>
    </location>
</feature>
<accession>A0AAF0DMD8</accession>
<dbReference type="GO" id="GO:0006614">
    <property type="term" value="P:SRP-dependent cotranslational protein targeting to membrane"/>
    <property type="evidence" value="ECO:0007669"/>
    <property type="project" value="InterPro"/>
</dbReference>
<organism evidence="3 4">
    <name type="scientific">Emydomyces testavorans</name>
    <dbReference type="NCBI Taxonomy" id="2070801"/>
    <lineage>
        <taxon>Eukaryota</taxon>
        <taxon>Fungi</taxon>
        <taxon>Dikarya</taxon>
        <taxon>Ascomycota</taxon>
        <taxon>Pezizomycotina</taxon>
        <taxon>Eurotiomycetes</taxon>
        <taxon>Eurotiomycetidae</taxon>
        <taxon>Onygenales</taxon>
        <taxon>Nannizziopsiaceae</taxon>
        <taxon>Emydomyces</taxon>
    </lineage>
</organism>
<evidence type="ECO:0000256" key="1">
    <source>
        <dbReference type="SAM" id="MobiDB-lite"/>
    </source>
</evidence>
<dbReference type="InterPro" id="IPR039432">
    <property type="entry name" value="SRP9_dom"/>
</dbReference>
<dbReference type="Proteomes" id="UP001219355">
    <property type="component" value="Chromosome 4"/>
</dbReference>
<evidence type="ECO:0000313" key="3">
    <source>
        <dbReference type="EMBL" id="WEW61098.1"/>
    </source>
</evidence>
<feature type="region of interest" description="Disordered" evidence="1">
    <location>
        <begin position="46"/>
        <end position="85"/>
    </location>
</feature>
<feature type="compositionally biased region" description="Low complexity" evidence="1">
    <location>
        <begin position="61"/>
        <end position="85"/>
    </location>
</feature>
<dbReference type="GO" id="GO:0005786">
    <property type="term" value="C:signal recognition particle, endoplasmic reticulum targeting"/>
    <property type="evidence" value="ECO:0007669"/>
    <property type="project" value="TreeGrafter"/>
</dbReference>
<gene>
    <name evidence="3" type="ORF">PRK78_006587</name>
</gene>
<feature type="compositionally biased region" description="Basic residues" evidence="1">
    <location>
        <begin position="186"/>
        <end position="196"/>
    </location>
</feature>
<dbReference type="Pfam" id="PF05486">
    <property type="entry name" value="SRP9-21"/>
    <property type="match status" value="1"/>
</dbReference>
<reference evidence="3" key="1">
    <citation type="submission" date="2023-03" db="EMBL/GenBank/DDBJ databases">
        <title>Emydomyces testavorans Genome Sequence.</title>
        <authorList>
            <person name="Hoyer L."/>
        </authorList>
    </citation>
    <scope>NUCLEOTIDE SEQUENCE</scope>
    <source>
        <strain evidence="3">16-2883</strain>
    </source>
</reference>
<feature type="domain" description="SRP9" evidence="2">
    <location>
        <begin position="32"/>
        <end position="121"/>
    </location>
</feature>
<dbReference type="AlphaFoldDB" id="A0AAF0DMD8"/>
<sequence length="196" mass="20254">MPYLTTSQDFLKQSSLLLEAYPHTVRSDPLPSLKITTNLPLQTRITTKYSYPKPTRKPESPTNTKDATTTTTTTTSTPTQPAPATLTFKTYNPHSGICLKYRTTKAAEVSRLIAGLGRLASGAPIADATTSAAPTQTQQTTHAVTSVSAGDVEMLDSSAVTGAGAGAGSGSDPQATTGKGNGGGGGKRKKGGKGRR</sequence>
<dbReference type="InterPro" id="IPR039914">
    <property type="entry name" value="SRP9-like"/>
</dbReference>
<dbReference type="PANTHER" id="PTHR12834:SF12">
    <property type="entry name" value="SIGNAL RECOGNITION PARTICLE 9 KDA PROTEIN"/>
    <property type="match status" value="1"/>
</dbReference>
<dbReference type="PANTHER" id="PTHR12834">
    <property type="entry name" value="SIGNAL RECOGNITION PARTICLE 9 KDA PROTEIN"/>
    <property type="match status" value="1"/>
</dbReference>